<protein>
    <recommendedName>
        <fullName evidence="1">FBD domain-containing protein</fullName>
    </recommendedName>
</protein>
<dbReference type="PANTHER" id="PTHR34145">
    <property type="entry name" value="OS02G0105600 PROTEIN"/>
    <property type="match status" value="1"/>
</dbReference>
<feature type="domain" description="FBD" evidence="1">
    <location>
        <begin position="200"/>
        <end position="241"/>
    </location>
</feature>
<accession>A0A3B6RSH7</accession>
<reference evidence="2" key="1">
    <citation type="submission" date="2018-08" db="EMBL/GenBank/DDBJ databases">
        <authorList>
            <person name="Rossello M."/>
        </authorList>
    </citation>
    <scope>NUCLEOTIDE SEQUENCE [LARGE SCALE GENOMIC DNA]</scope>
    <source>
        <strain evidence="2">cv. Chinese Spring</strain>
    </source>
</reference>
<dbReference type="InterPro" id="IPR053772">
    <property type="entry name" value="At1g61320/At1g61330-like"/>
</dbReference>
<reference evidence="2" key="2">
    <citation type="submission" date="2018-10" db="UniProtKB">
        <authorList>
            <consortium name="EnsemblPlants"/>
        </authorList>
    </citation>
    <scope>IDENTIFICATION</scope>
</reference>
<dbReference type="InterPro" id="IPR006566">
    <property type="entry name" value="FBD"/>
</dbReference>
<proteinExistence type="predicted"/>
<evidence type="ECO:0000313" key="2">
    <source>
        <dbReference type="EnsemblPlants" id="TraesCS7A02G538800.1"/>
    </source>
</evidence>
<dbReference type="OMA" id="CEGAVIL"/>
<dbReference type="PANTHER" id="PTHR34145:SF65">
    <property type="entry name" value="FBD DOMAIN-CONTAINING PROTEIN"/>
    <property type="match status" value="1"/>
</dbReference>
<dbReference type="Proteomes" id="UP000019116">
    <property type="component" value="Chromosome 7A"/>
</dbReference>
<dbReference type="Gramene" id="TraesCS7A02G538800.1">
    <property type="protein sequence ID" value="TraesCS7A02G538800.1"/>
    <property type="gene ID" value="TraesCS7A02G538800"/>
</dbReference>
<sequence>MLALCPRLRVLGLRSCTGISRVAVTPAMGLSSLRTVTIIDCSSLIGVDFAVVYSLRSFRYSGGFCFYLPGDAMFADLDIRFGIKKSRNVLICQKVFSGWSETRVCSKLATLTICSNVLFVVSSLLNATSHAESTKMVGDLFPRMTELQLIMLEMKAPELANIYVFLKNSGCSNLERLFVQLPTAPSGLLVDSFDYVGLEPPPDVLENLKVVKITIFSWNRYELQLVLFVLRKASSLHKLVLITPSLEPLHVPGIQKADLLFLAEAVANGEVILSGSDDAATQPFHSDVSADF</sequence>
<name>A0A3B6RSH7_WHEAT</name>
<dbReference type="EnsemblPlants" id="TraesCS7A02G538800.1">
    <property type="protein sequence ID" value="TraesCS7A02G538800.1"/>
    <property type="gene ID" value="TraesCS7A02G538800"/>
</dbReference>
<dbReference type="AlphaFoldDB" id="A0A3B6RSH7"/>
<dbReference type="Gramene" id="TraesWEE_scaffold_061520_01G000100.1">
    <property type="protein sequence ID" value="TraesWEE_scaffold_061520_01G000100.1"/>
    <property type="gene ID" value="TraesWEE_scaffold_061520_01G000100"/>
</dbReference>
<evidence type="ECO:0000259" key="1">
    <source>
        <dbReference type="Pfam" id="PF08387"/>
    </source>
</evidence>
<dbReference type="Pfam" id="PF08387">
    <property type="entry name" value="FBD"/>
    <property type="match status" value="1"/>
</dbReference>
<dbReference type="OrthoDB" id="672536at2759"/>
<keyword evidence="3" id="KW-1185">Reference proteome</keyword>
<dbReference type="Gramene" id="TraesCS7A03G1311600.1">
    <property type="protein sequence ID" value="TraesCS7A03G1311600.1.CDS"/>
    <property type="gene ID" value="TraesCS7A03G1311600"/>
</dbReference>
<organism evidence="2">
    <name type="scientific">Triticum aestivum</name>
    <name type="common">Wheat</name>
    <dbReference type="NCBI Taxonomy" id="4565"/>
    <lineage>
        <taxon>Eukaryota</taxon>
        <taxon>Viridiplantae</taxon>
        <taxon>Streptophyta</taxon>
        <taxon>Embryophyta</taxon>
        <taxon>Tracheophyta</taxon>
        <taxon>Spermatophyta</taxon>
        <taxon>Magnoliopsida</taxon>
        <taxon>Liliopsida</taxon>
        <taxon>Poales</taxon>
        <taxon>Poaceae</taxon>
        <taxon>BOP clade</taxon>
        <taxon>Pooideae</taxon>
        <taxon>Triticodae</taxon>
        <taxon>Triticeae</taxon>
        <taxon>Triticinae</taxon>
        <taxon>Triticum</taxon>
    </lineage>
</organism>
<evidence type="ECO:0000313" key="3">
    <source>
        <dbReference type="Proteomes" id="UP000019116"/>
    </source>
</evidence>